<name>B7ANX0_9FIRM</name>
<comment type="subunit">
    <text evidence="3">Homotetramer.</text>
</comment>
<dbReference type="Proteomes" id="UP000003136">
    <property type="component" value="Unassembled WGS sequence"/>
</dbReference>
<dbReference type="NCBIfam" id="TIGR01670">
    <property type="entry name" value="KdsC-phosphatas"/>
    <property type="match status" value="1"/>
</dbReference>
<dbReference type="Pfam" id="PF08282">
    <property type="entry name" value="Hydrolase_3"/>
    <property type="match status" value="1"/>
</dbReference>
<dbReference type="PANTHER" id="PTHR21485">
    <property type="entry name" value="HAD SUPERFAMILY MEMBERS CMAS AND KDSC"/>
    <property type="match status" value="1"/>
</dbReference>
<evidence type="ECO:0000313" key="8">
    <source>
        <dbReference type="EMBL" id="EEC58627.1"/>
    </source>
</evidence>
<comment type="caution">
    <text evidence="8">The sequence shown here is derived from an EMBL/GenBank/DDBJ whole genome shotgun (WGS) entry which is preliminary data.</text>
</comment>
<evidence type="ECO:0000313" key="9">
    <source>
        <dbReference type="Proteomes" id="UP000003136"/>
    </source>
</evidence>
<dbReference type="AlphaFoldDB" id="B7ANX0"/>
<proteinExistence type="inferred from homology"/>
<comment type="cofactor">
    <cofactor evidence="1 7">
        <name>Mg(2+)</name>
        <dbReference type="ChEBI" id="CHEBI:18420"/>
    </cofactor>
</comment>
<dbReference type="CDD" id="cd01630">
    <property type="entry name" value="HAD_KDO-like"/>
    <property type="match status" value="1"/>
</dbReference>
<dbReference type="FunFam" id="3.40.50.1000:FF:000029">
    <property type="entry name" value="3-deoxy-D-manno-octulosonate 8-phosphate phosphatase KdsC"/>
    <property type="match status" value="1"/>
</dbReference>
<evidence type="ECO:0000256" key="1">
    <source>
        <dbReference type="ARBA" id="ARBA00001946"/>
    </source>
</evidence>
<evidence type="ECO:0000256" key="3">
    <source>
        <dbReference type="ARBA" id="ARBA00011881"/>
    </source>
</evidence>
<keyword evidence="5" id="KW-0378">Hydrolase</keyword>
<dbReference type="InterPro" id="IPR050793">
    <property type="entry name" value="CMP-NeuNAc_synthase"/>
</dbReference>
<dbReference type="Gene3D" id="3.40.50.1000">
    <property type="entry name" value="HAD superfamily/HAD-like"/>
    <property type="match status" value="1"/>
</dbReference>
<dbReference type="eggNOG" id="COG1778">
    <property type="taxonomic scope" value="Bacteria"/>
</dbReference>
<dbReference type="SFLD" id="SFLDG01136">
    <property type="entry name" value="C1.6:_Phosphoserine_Phosphatas"/>
    <property type="match status" value="1"/>
</dbReference>
<dbReference type="SFLD" id="SFLDG01138">
    <property type="entry name" value="C1.6.2:_Deoxy-d-mannose-octulo"/>
    <property type="match status" value="1"/>
</dbReference>
<dbReference type="HOGENOM" id="CLU_106694_0_1_9"/>
<feature type="binding site" evidence="7">
    <location>
        <position position="17"/>
    </location>
    <ligand>
        <name>Mg(2+)</name>
        <dbReference type="ChEBI" id="CHEBI:18420"/>
    </ligand>
</feature>
<dbReference type="GO" id="GO:0046872">
    <property type="term" value="F:metal ion binding"/>
    <property type="evidence" value="ECO:0007669"/>
    <property type="project" value="UniProtKB-KW"/>
</dbReference>
<dbReference type="InterPro" id="IPR010023">
    <property type="entry name" value="KdsC_fam"/>
</dbReference>
<dbReference type="NCBIfam" id="TIGR01662">
    <property type="entry name" value="HAD-SF-IIIA"/>
    <property type="match status" value="1"/>
</dbReference>
<feature type="binding site" evidence="7">
    <location>
        <position position="111"/>
    </location>
    <ligand>
        <name>Mg(2+)</name>
        <dbReference type="ChEBI" id="CHEBI:18420"/>
    </ligand>
</feature>
<evidence type="ECO:0000256" key="7">
    <source>
        <dbReference type="PIRSR" id="PIRSR006118-2"/>
    </source>
</evidence>
<dbReference type="GO" id="GO:0016788">
    <property type="term" value="F:hydrolase activity, acting on ester bonds"/>
    <property type="evidence" value="ECO:0007669"/>
    <property type="project" value="InterPro"/>
</dbReference>
<reference evidence="8 9" key="1">
    <citation type="submission" date="2008-11" db="EMBL/GenBank/DDBJ databases">
        <title>Draft genome sequence of Bacteroides pectinophilus (ATCC 43243).</title>
        <authorList>
            <person name="Sudarsanam P."/>
            <person name="Ley R."/>
            <person name="Guruge J."/>
            <person name="Turnbaugh P.J."/>
            <person name="Mahowald M."/>
            <person name="Liep D."/>
            <person name="Gordon J."/>
        </authorList>
    </citation>
    <scope>NUCLEOTIDE SEQUENCE [LARGE SCALE GENOMIC DNA]</scope>
    <source>
        <strain evidence="8 9">ATCC 43243</strain>
    </source>
</reference>
<reference evidence="8 9" key="2">
    <citation type="submission" date="2008-11" db="EMBL/GenBank/DDBJ databases">
        <authorList>
            <person name="Fulton L."/>
            <person name="Clifton S."/>
            <person name="Fulton B."/>
            <person name="Xu J."/>
            <person name="Minx P."/>
            <person name="Pepin K.H."/>
            <person name="Johnson M."/>
            <person name="Bhonagiri V."/>
            <person name="Nash W.E."/>
            <person name="Mardis E.R."/>
            <person name="Wilson R.K."/>
        </authorList>
    </citation>
    <scope>NUCLEOTIDE SEQUENCE [LARGE SCALE GENOMIC DNA]</scope>
    <source>
        <strain evidence="8 9">ATCC 43243</strain>
    </source>
</reference>
<dbReference type="EMBL" id="ABVQ01000033">
    <property type="protein sequence ID" value="EEC58627.1"/>
    <property type="molecule type" value="Genomic_DNA"/>
</dbReference>
<comment type="similarity">
    <text evidence="2">Belongs to the KdsC family.</text>
</comment>
<dbReference type="SUPFAM" id="SSF56784">
    <property type="entry name" value="HAD-like"/>
    <property type="match status" value="1"/>
</dbReference>
<evidence type="ECO:0008006" key="10">
    <source>
        <dbReference type="Google" id="ProtNLM"/>
    </source>
</evidence>
<dbReference type="InterPro" id="IPR023214">
    <property type="entry name" value="HAD_sf"/>
</dbReference>
<dbReference type="InterPro" id="IPR036412">
    <property type="entry name" value="HAD-like_sf"/>
</dbReference>
<gene>
    <name evidence="8" type="ORF">BACPEC_00374</name>
</gene>
<evidence type="ECO:0000256" key="2">
    <source>
        <dbReference type="ARBA" id="ARBA00005893"/>
    </source>
</evidence>
<dbReference type="STRING" id="483218.BACPEC_00374"/>
<sequence>MRGLTMKDSNIKLLIMDVDGTLTDGKVYMSEHGELFKAFDIKDGLGIHNILPASGITPVIITGRRSNILKLRCDEIGIKYLYQGVSDKTGTLDSLLSELALDYSNCAYIGDDINDLSCMRKVALVGCPADAVRDVISISDFVSSKNGGCGAVRDFIEWLVE</sequence>
<accession>B7ANX0</accession>
<organism evidence="8 9">
    <name type="scientific">[Bacteroides] pectinophilus ATCC 43243</name>
    <dbReference type="NCBI Taxonomy" id="483218"/>
    <lineage>
        <taxon>Bacteria</taxon>
        <taxon>Bacillati</taxon>
        <taxon>Bacillota</taxon>
        <taxon>Clostridia</taxon>
        <taxon>Eubacteriales</taxon>
    </lineage>
</organism>
<evidence type="ECO:0000256" key="6">
    <source>
        <dbReference type="ARBA" id="ARBA00022842"/>
    </source>
</evidence>
<evidence type="ECO:0000256" key="4">
    <source>
        <dbReference type="ARBA" id="ARBA00022723"/>
    </source>
</evidence>
<protein>
    <recommendedName>
        <fullName evidence="10">3-deoxy-D-manno-octulosonate 8-phosphate phosphatase</fullName>
    </recommendedName>
</protein>
<dbReference type="GO" id="GO:0008781">
    <property type="term" value="F:N-acylneuraminate cytidylyltransferase activity"/>
    <property type="evidence" value="ECO:0007669"/>
    <property type="project" value="TreeGrafter"/>
</dbReference>
<dbReference type="PIRSF" id="PIRSF006118">
    <property type="entry name" value="KDO8-P_Ptase"/>
    <property type="match status" value="1"/>
</dbReference>
<keyword evidence="9" id="KW-1185">Reference proteome</keyword>
<feature type="binding site" evidence="7">
    <location>
        <position position="19"/>
    </location>
    <ligand>
        <name>substrate</name>
    </ligand>
</feature>
<dbReference type="SFLD" id="SFLDS00003">
    <property type="entry name" value="Haloacid_Dehalogenase"/>
    <property type="match status" value="1"/>
</dbReference>
<keyword evidence="6 7" id="KW-0460">Magnesium</keyword>
<dbReference type="PANTHER" id="PTHR21485:SF3">
    <property type="entry name" value="N-ACYLNEURAMINATE CYTIDYLYLTRANSFERASE"/>
    <property type="match status" value="1"/>
</dbReference>
<evidence type="ECO:0000256" key="5">
    <source>
        <dbReference type="ARBA" id="ARBA00022801"/>
    </source>
</evidence>
<keyword evidence="4 7" id="KW-0479">Metal-binding</keyword>
<dbReference type="InterPro" id="IPR006549">
    <property type="entry name" value="HAD-SF_hydro_IIIA"/>
</dbReference>